<keyword evidence="3" id="KW-0472">Membrane</keyword>
<feature type="domain" description="GGDEF" evidence="4">
    <location>
        <begin position="328"/>
        <end position="460"/>
    </location>
</feature>
<feature type="transmembrane region" description="Helical" evidence="3">
    <location>
        <begin position="228"/>
        <end position="250"/>
    </location>
</feature>
<evidence type="ECO:0000259" key="4">
    <source>
        <dbReference type="PROSITE" id="PS50887"/>
    </source>
</evidence>
<dbReference type="CDD" id="cd01949">
    <property type="entry name" value="GGDEF"/>
    <property type="match status" value="1"/>
</dbReference>
<proteinExistence type="predicted"/>
<dbReference type="PROSITE" id="PS50887">
    <property type="entry name" value="GGDEF"/>
    <property type="match status" value="1"/>
</dbReference>
<gene>
    <name evidence="5" type="ORF">DI396_05350</name>
</gene>
<protein>
    <recommendedName>
        <fullName evidence="1">diguanylate cyclase</fullName>
        <ecNumber evidence="1">2.7.7.65</ecNumber>
    </recommendedName>
</protein>
<dbReference type="FunFam" id="3.30.70.270:FF:000001">
    <property type="entry name" value="Diguanylate cyclase domain protein"/>
    <property type="match status" value="1"/>
</dbReference>
<dbReference type="Proteomes" id="UP000248012">
    <property type="component" value="Unassembled WGS sequence"/>
</dbReference>
<dbReference type="InterPro" id="IPR029787">
    <property type="entry name" value="Nucleotide_cyclase"/>
</dbReference>
<dbReference type="PANTHER" id="PTHR45138:SF9">
    <property type="entry name" value="DIGUANYLATE CYCLASE DGCM-RELATED"/>
    <property type="match status" value="1"/>
</dbReference>
<evidence type="ECO:0000313" key="5">
    <source>
        <dbReference type="EMBL" id="PYC48408.1"/>
    </source>
</evidence>
<feature type="transmembrane region" description="Helical" evidence="3">
    <location>
        <begin position="193"/>
        <end position="216"/>
    </location>
</feature>
<dbReference type="InterPro" id="IPR043128">
    <property type="entry name" value="Rev_trsase/Diguanyl_cyclase"/>
</dbReference>
<feature type="transmembrane region" description="Helical" evidence="3">
    <location>
        <begin position="262"/>
        <end position="285"/>
    </location>
</feature>
<dbReference type="InterPro" id="IPR000160">
    <property type="entry name" value="GGDEF_dom"/>
</dbReference>
<comment type="caution">
    <text evidence="5">The sequence shown here is derived from an EMBL/GenBank/DDBJ whole genome shotgun (WGS) entry which is preliminary data.</text>
</comment>
<accession>A0A2V4MVS1</accession>
<dbReference type="NCBIfam" id="TIGR00254">
    <property type="entry name" value="GGDEF"/>
    <property type="match status" value="1"/>
</dbReference>
<dbReference type="InterPro" id="IPR050469">
    <property type="entry name" value="Diguanylate_Cyclase"/>
</dbReference>
<reference evidence="5 6" key="1">
    <citation type="submission" date="2018-05" db="EMBL/GenBank/DDBJ databases">
        <title>Oceanovita maritima gen. nov., sp. nov., a marine bacterium in the family Rhodobacteraceae isolated from surface seawater of Lundu port Xiamen, China.</title>
        <authorList>
            <person name="Hetharua B.H."/>
            <person name="Min D."/>
            <person name="Liao H."/>
            <person name="Tian Y."/>
        </authorList>
    </citation>
    <scope>NUCLEOTIDE SEQUENCE [LARGE SCALE GENOMIC DNA]</scope>
    <source>
        <strain evidence="5 6">FSX-11</strain>
    </source>
</reference>
<evidence type="ECO:0000256" key="3">
    <source>
        <dbReference type="SAM" id="Phobius"/>
    </source>
</evidence>
<feature type="transmembrane region" description="Helical" evidence="3">
    <location>
        <begin position="166"/>
        <end position="187"/>
    </location>
</feature>
<dbReference type="SUPFAM" id="SSF55073">
    <property type="entry name" value="Nucleotide cyclase"/>
    <property type="match status" value="1"/>
</dbReference>
<organism evidence="5 6">
    <name type="scientific">Litorivita pollutaquae</name>
    <dbReference type="NCBI Taxonomy" id="2200892"/>
    <lineage>
        <taxon>Bacteria</taxon>
        <taxon>Pseudomonadati</taxon>
        <taxon>Pseudomonadota</taxon>
        <taxon>Alphaproteobacteria</taxon>
        <taxon>Rhodobacterales</taxon>
        <taxon>Paracoccaceae</taxon>
        <taxon>Litorivita</taxon>
    </lineage>
</organism>
<dbReference type="Gene3D" id="3.30.70.270">
    <property type="match status" value="1"/>
</dbReference>
<dbReference type="Pfam" id="PF00990">
    <property type="entry name" value="GGDEF"/>
    <property type="match status" value="1"/>
</dbReference>
<feature type="transmembrane region" description="Helical" evidence="3">
    <location>
        <begin position="36"/>
        <end position="55"/>
    </location>
</feature>
<evidence type="ECO:0000313" key="6">
    <source>
        <dbReference type="Proteomes" id="UP000248012"/>
    </source>
</evidence>
<dbReference type="OrthoDB" id="9812260at2"/>
<sequence>MKYIFPSSMPEVDGLRSYARNITYSYVGMAHRARPFLAAIAIVVALTVLSGYWFQSQIHRPVPDYPGTHPLTAFMLLLLGFCVLTHRLLKPVTRLRKVALVTVIGLSAARLLEIAFGSVTRPVSRVFETVVGAGASVDWVETGDNTAMSTGLLAISLLLYARAPRLAMVASMAAIFIALLGMAGYVFNIGVLFGAMSPVTLVAIVPLTLGTATIFAHRRIYRMVLSDTPVGLIARTQILMSSLLLLGIAADHWSGDHFSATLQNVLFALTLWLIGVMNIITSRVYDRIDRRRRKVERDLVRIALIDPLTGAANRHGLDSYFNSLHRQRDLGVVLIDLDHFKSVNDRYGHKAGDRILGEVSNALRKRLRDRDVLARWGGEEFLALLHDVDEKDLEIVAQDLRRIIDDLADPAGEVDRFTASFGVTLMDRSEESLDSAITRADRALYWSKDMGRNRVTYWRDLPNAVRYGDERVSPLPIDAHEILVREA</sequence>
<dbReference type="SMART" id="SM00267">
    <property type="entry name" value="GGDEF"/>
    <property type="match status" value="1"/>
</dbReference>
<dbReference type="EC" id="2.7.7.65" evidence="1"/>
<dbReference type="PANTHER" id="PTHR45138">
    <property type="entry name" value="REGULATORY COMPONENTS OF SENSORY TRANSDUCTION SYSTEM"/>
    <property type="match status" value="1"/>
</dbReference>
<dbReference type="GO" id="GO:0052621">
    <property type="term" value="F:diguanylate cyclase activity"/>
    <property type="evidence" value="ECO:0007669"/>
    <property type="project" value="UniProtKB-EC"/>
</dbReference>
<keyword evidence="6" id="KW-1185">Reference proteome</keyword>
<keyword evidence="3" id="KW-1133">Transmembrane helix</keyword>
<dbReference type="RefSeq" id="WP_110795143.1">
    <property type="nucleotide sequence ID" value="NZ_KZ826482.1"/>
</dbReference>
<dbReference type="EMBL" id="QFVT01000003">
    <property type="protein sequence ID" value="PYC48408.1"/>
    <property type="molecule type" value="Genomic_DNA"/>
</dbReference>
<dbReference type="AlphaFoldDB" id="A0A2V4MVS1"/>
<feature type="transmembrane region" description="Helical" evidence="3">
    <location>
        <begin position="67"/>
        <end position="86"/>
    </location>
</feature>
<evidence type="ECO:0000256" key="2">
    <source>
        <dbReference type="ARBA" id="ARBA00034247"/>
    </source>
</evidence>
<comment type="catalytic activity">
    <reaction evidence="2">
        <text>2 GTP = 3',3'-c-di-GMP + 2 diphosphate</text>
        <dbReference type="Rhea" id="RHEA:24898"/>
        <dbReference type="ChEBI" id="CHEBI:33019"/>
        <dbReference type="ChEBI" id="CHEBI:37565"/>
        <dbReference type="ChEBI" id="CHEBI:58805"/>
        <dbReference type="EC" id="2.7.7.65"/>
    </reaction>
</comment>
<name>A0A2V4MVS1_9RHOB</name>
<evidence type="ECO:0000256" key="1">
    <source>
        <dbReference type="ARBA" id="ARBA00012528"/>
    </source>
</evidence>
<keyword evidence="3" id="KW-0812">Transmembrane</keyword>